<protein>
    <submittedName>
        <fullName evidence="2">Uncharacterized protein</fullName>
    </submittedName>
</protein>
<dbReference type="PANTHER" id="PTHR15949">
    <property type="entry name" value="TESTIS-EXPRESSED PROTEIN 264"/>
    <property type="match status" value="1"/>
</dbReference>
<feature type="compositionally biased region" description="Polar residues" evidence="1">
    <location>
        <begin position="78"/>
        <end position="105"/>
    </location>
</feature>
<feature type="region of interest" description="Disordered" evidence="1">
    <location>
        <begin position="53"/>
        <end position="173"/>
    </location>
</feature>
<evidence type="ECO:0000313" key="3">
    <source>
        <dbReference type="Proteomes" id="UP001152622"/>
    </source>
</evidence>
<feature type="compositionally biased region" description="Basic and acidic residues" evidence="1">
    <location>
        <begin position="137"/>
        <end position="149"/>
    </location>
</feature>
<reference evidence="2" key="1">
    <citation type="journal article" date="2023" name="Science">
        <title>Genome structures resolve the early diversification of teleost fishes.</title>
        <authorList>
            <person name="Parey E."/>
            <person name="Louis A."/>
            <person name="Montfort J."/>
            <person name="Bouchez O."/>
            <person name="Roques C."/>
            <person name="Iampietro C."/>
            <person name="Lluch J."/>
            <person name="Castinel A."/>
            <person name="Donnadieu C."/>
            <person name="Desvignes T."/>
            <person name="Floi Bucao C."/>
            <person name="Jouanno E."/>
            <person name="Wen M."/>
            <person name="Mejri S."/>
            <person name="Dirks R."/>
            <person name="Jansen H."/>
            <person name="Henkel C."/>
            <person name="Chen W.J."/>
            <person name="Zahm M."/>
            <person name="Cabau C."/>
            <person name="Klopp C."/>
            <person name="Thompson A.W."/>
            <person name="Robinson-Rechavi M."/>
            <person name="Braasch I."/>
            <person name="Lecointre G."/>
            <person name="Bobe J."/>
            <person name="Postlethwait J.H."/>
            <person name="Berthelot C."/>
            <person name="Roest Crollius H."/>
            <person name="Guiguen Y."/>
        </authorList>
    </citation>
    <scope>NUCLEOTIDE SEQUENCE</scope>
    <source>
        <strain evidence="2">WJC10195</strain>
    </source>
</reference>
<dbReference type="GO" id="GO:0000421">
    <property type="term" value="C:autophagosome membrane"/>
    <property type="evidence" value="ECO:0007669"/>
    <property type="project" value="TreeGrafter"/>
</dbReference>
<dbReference type="AlphaFoldDB" id="A0A9Q1FLP6"/>
<dbReference type="PANTHER" id="PTHR15949:SF3">
    <property type="entry name" value="TESTIS-EXPRESSED PROTEIN 264"/>
    <property type="match status" value="1"/>
</dbReference>
<keyword evidence="3" id="KW-1185">Reference proteome</keyword>
<dbReference type="GO" id="GO:0061709">
    <property type="term" value="P:reticulophagy"/>
    <property type="evidence" value="ECO:0007669"/>
    <property type="project" value="TreeGrafter"/>
</dbReference>
<name>A0A9Q1FLP6_SYNKA</name>
<comment type="caution">
    <text evidence="2">The sequence shown here is derived from an EMBL/GenBank/DDBJ whole genome shotgun (WGS) entry which is preliminary data.</text>
</comment>
<dbReference type="GO" id="GO:0005657">
    <property type="term" value="C:replication fork"/>
    <property type="evidence" value="ECO:0007669"/>
    <property type="project" value="TreeGrafter"/>
</dbReference>
<dbReference type="OrthoDB" id="2140079at2759"/>
<proteinExistence type="predicted"/>
<feature type="compositionally biased region" description="Basic and acidic residues" evidence="1">
    <location>
        <begin position="116"/>
        <end position="126"/>
    </location>
</feature>
<dbReference type="EMBL" id="JAINUF010000005">
    <property type="protein sequence ID" value="KAJ8361166.1"/>
    <property type="molecule type" value="Genomic_DNA"/>
</dbReference>
<evidence type="ECO:0000313" key="2">
    <source>
        <dbReference type="EMBL" id="KAJ8361166.1"/>
    </source>
</evidence>
<accession>A0A9Q1FLP6</accession>
<sequence length="173" mass="18943">MTAVPESLWPSAVCTRAFESASERKLCAHPYLEIYKEEVIEYVCPLSRQSDFYVPEARDKEKEEESEEDRQTDVAGVDSNSETSSLSQMAMSESRETSLAPSTVPSLPEQEPDDSNSDKNSAKSEDSASSFEELELEPGRGQEDKDCPPAKEVASVTPDLLTNEQAAVGAGEE</sequence>
<dbReference type="GO" id="GO:0106300">
    <property type="term" value="P:protein-DNA covalent cross-linking repair"/>
    <property type="evidence" value="ECO:0007669"/>
    <property type="project" value="TreeGrafter"/>
</dbReference>
<organism evidence="2 3">
    <name type="scientific">Synaphobranchus kaupii</name>
    <name type="common">Kaup's arrowtooth eel</name>
    <dbReference type="NCBI Taxonomy" id="118154"/>
    <lineage>
        <taxon>Eukaryota</taxon>
        <taxon>Metazoa</taxon>
        <taxon>Chordata</taxon>
        <taxon>Craniata</taxon>
        <taxon>Vertebrata</taxon>
        <taxon>Euteleostomi</taxon>
        <taxon>Actinopterygii</taxon>
        <taxon>Neopterygii</taxon>
        <taxon>Teleostei</taxon>
        <taxon>Anguilliformes</taxon>
        <taxon>Synaphobranchidae</taxon>
        <taxon>Synaphobranchus</taxon>
    </lineage>
</organism>
<dbReference type="Proteomes" id="UP001152622">
    <property type="component" value="Chromosome 5"/>
</dbReference>
<dbReference type="GO" id="GO:0005634">
    <property type="term" value="C:nucleus"/>
    <property type="evidence" value="ECO:0007669"/>
    <property type="project" value="TreeGrafter"/>
</dbReference>
<evidence type="ECO:0000256" key="1">
    <source>
        <dbReference type="SAM" id="MobiDB-lite"/>
    </source>
</evidence>
<gene>
    <name evidence="2" type="ORF">SKAU_G00176910</name>
</gene>
<dbReference type="GO" id="GO:0005789">
    <property type="term" value="C:endoplasmic reticulum membrane"/>
    <property type="evidence" value="ECO:0007669"/>
    <property type="project" value="TreeGrafter"/>
</dbReference>